<evidence type="ECO:0000256" key="1">
    <source>
        <dbReference type="ARBA" id="ARBA00006484"/>
    </source>
</evidence>
<dbReference type="NCBIfam" id="NF004825">
    <property type="entry name" value="PRK06181.1"/>
    <property type="match status" value="1"/>
</dbReference>
<dbReference type="Pfam" id="PF00106">
    <property type="entry name" value="adh_short"/>
    <property type="match status" value="1"/>
</dbReference>
<dbReference type="InterPro" id="IPR002347">
    <property type="entry name" value="SDR_fam"/>
</dbReference>
<sequence>MDSFLKNKVVVVTGASSGIGKALADQALAAGARVAVCARNRDKLVAAFGQHDNLLAVAADVSVEASCAAFVAQVEQKWGGVDILVNNAGLSMRAMFAELDLKVLKELMDINFWGTVYMTKYALPSIIRNKGTVAGISSIAGYRGLPARTGYSASKFAMQGFLESLRTELLHSGVNVMWASPGFTASNIRNVALGADGGTQKETPLDEAKLMSAEACARIIFKGIESRKRSVIMTTQGKATVWLNKLFPGWMDKKVFSHFAAEPGSPLKK</sequence>
<organism evidence="4 5">
    <name type="scientific">Taibaiella chishuiensis</name>
    <dbReference type="NCBI Taxonomy" id="1434707"/>
    <lineage>
        <taxon>Bacteria</taxon>
        <taxon>Pseudomonadati</taxon>
        <taxon>Bacteroidota</taxon>
        <taxon>Chitinophagia</taxon>
        <taxon>Chitinophagales</taxon>
        <taxon>Chitinophagaceae</taxon>
        <taxon>Taibaiella</taxon>
    </lineage>
</organism>
<comment type="similarity">
    <text evidence="1 3">Belongs to the short-chain dehydrogenases/reductases (SDR) family.</text>
</comment>
<dbReference type="RefSeq" id="WP_106522936.1">
    <property type="nucleotide sequence ID" value="NZ_PYGD01000003.1"/>
</dbReference>
<evidence type="ECO:0000313" key="4">
    <source>
        <dbReference type="EMBL" id="PSK92758.1"/>
    </source>
</evidence>
<comment type="caution">
    <text evidence="4">The sequence shown here is derived from an EMBL/GenBank/DDBJ whole genome shotgun (WGS) entry which is preliminary data.</text>
</comment>
<dbReference type="PRINTS" id="PR00081">
    <property type="entry name" value="GDHRDH"/>
</dbReference>
<reference evidence="4 5" key="1">
    <citation type="submission" date="2018-03" db="EMBL/GenBank/DDBJ databases">
        <title>Genomic Encyclopedia of Type Strains, Phase III (KMG-III): the genomes of soil and plant-associated and newly described type strains.</title>
        <authorList>
            <person name="Whitman W."/>
        </authorList>
    </citation>
    <scope>NUCLEOTIDE SEQUENCE [LARGE SCALE GENOMIC DNA]</scope>
    <source>
        <strain evidence="4 5">CGMCC 1.12700</strain>
    </source>
</reference>
<keyword evidence="2" id="KW-0560">Oxidoreductase</keyword>
<evidence type="ECO:0000256" key="2">
    <source>
        <dbReference type="ARBA" id="ARBA00023002"/>
    </source>
</evidence>
<dbReference type="InterPro" id="IPR036291">
    <property type="entry name" value="NAD(P)-bd_dom_sf"/>
</dbReference>
<dbReference type="PROSITE" id="PS00061">
    <property type="entry name" value="ADH_SHORT"/>
    <property type="match status" value="1"/>
</dbReference>
<dbReference type="AlphaFoldDB" id="A0A2P8D6B5"/>
<protein>
    <submittedName>
        <fullName evidence="4">Short-subunit dehydrogenase</fullName>
    </submittedName>
</protein>
<dbReference type="PANTHER" id="PTHR44196:SF1">
    <property type="entry name" value="DEHYDROGENASE_REDUCTASE SDR FAMILY MEMBER 7B"/>
    <property type="match status" value="1"/>
</dbReference>
<dbReference type="GO" id="GO:0016020">
    <property type="term" value="C:membrane"/>
    <property type="evidence" value="ECO:0007669"/>
    <property type="project" value="TreeGrafter"/>
</dbReference>
<dbReference type="GO" id="GO:0016491">
    <property type="term" value="F:oxidoreductase activity"/>
    <property type="evidence" value="ECO:0007669"/>
    <property type="project" value="UniProtKB-KW"/>
</dbReference>
<proteinExistence type="inferred from homology"/>
<gene>
    <name evidence="4" type="ORF">B0I18_103340</name>
</gene>
<evidence type="ECO:0000313" key="5">
    <source>
        <dbReference type="Proteomes" id="UP000240572"/>
    </source>
</evidence>
<dbReference type="PANTHER" id="PTHR44196">
    <property type="entry name" value="DEHYDROGENASE/REDUCTASE SDR FAMILY MEMBER 7B"/>
    <property type="match status" value="1"/>
</dbReference>
<dbReference type="EMBL" id="PYGD01000003">
    <property type="protein sequence ID" value="PSK92758.1"/>
    <property type="molecule type" value="Genomic_DNA"/>
</dbReference>
<dbReference type="InterPro" id="IPR020904">
    <property type="entry name" value="Sc_DH/Rdtase_CS"/>
</dbReference>
<dbReference type="Gene3D" id="3.40.50.720">
    <property type="entry name" value="NAD(P)-binding Rossmann-like Domain"/>
    <property type="match status" value="1"/>
</dbReference>
<dbReference type="Proteomes" id="UP000240572">
    <property type="component" value="Unassembled WGS sequence"/>
</dbReference>
<dbReference type="SUPFAM" id="SSF51735">
    <property type="entry name" value="NAD(P)-binding Rossmann-fold domains"/>
    <property type="match status" value="1"/>
</dbReference>
<evidence type="ECO:0000256" key="3">
    <source>
        <dbReference type="RuleBase" id="RU000363"/>
    </source>
</evidence>
<dbReference type="OrthoDB" id="822355at2"/>
<keyword evidence="5" id="KW-1185">Reference proteome</keyword>
<accession>A0A2P8D6B5</accession>
<dbReference type="PRINTS" id="PR00080">
    <property type="entry name" value="SDRFAMILY"/>
</dbReference>
<name>A0A2P8D6B5_9BACT</name>